<comment type="caution">
    <text evidence="1">The sequence shown here is derived from an EMBL/GenBank/DDBJ whole genome shotgun (WGS) entry which is preliminary data.</text>
</comment>
<sequence>MSGPTRHARSDLPESEIRASLRYIARVRSMMPTPAVLAMLDADQARLLADLAALAPEPDRSLQAGRETERTMLDRLNRRYAYVGGNGMRYARAEHVKVAAGHYNARICDYMALDLWPGVGPGKGTKLHGHEVKVSRADWLTELRDPDKAEAFASLCDHWWLVVSDASIVRDGELPPGWGLLAASGPGLRVVVDAPRRDPAPPTKDLLATFARAVTKTTLRLSVTGGDTALTTMARRMQLT</sequence>
<name>A0A511FEW8_9CELL</name>
<reference evidence="1 3" key="1">
    <citation type="submission" date="2019-07" db="EMBL/GenBank/DDBJ databases">
        <title>Whole genome shotgun sequence of Cellulomonas hominis NBRC 16055.</title>
        <authorList>
            <person name="Hosoyama A."/>
            <person name="Uohara A."/>
            <person name="Ohji S."/>
            <person name="Ichikawa N."/>
        </authorList>
    </citation>
    <scope>NUCLEOTIDE SEQUENCE [LARGE SCALE GENOMIC DNA]</scope>
    <source>
        <strain evidence="1 3">NBRC 16055</strain>
    </source>
</reference>
<dbReference type="RefSeq" id="WP_146839217.1">
    <property type="nucleotide sequence ID" value="NZ_BJVQ01000048.1"/>
</dbReference>
<organism evidence="1 3">
    <name type="scientific">Cellulomonas hominis</name>
    <dbReference type="NCBI Taxonomy" id="156981"/>
    <lineage>
        <taxon>Bacteria</taxon>
        <taxon>Bacillati</taxon>
        <taxon>Actinomycetota</taxon>
        <taxon>Actinomycetes</taxon>
        <taxon>Micrococcales</taxon>
        <taxon>Cellulomonadaceae</taxon>
        <taxon>Cellulomonas</taxon>
    </lineage>
</organism>
<keyword evidence="3" id="KW-1185">Reference proteome</keyword>
<proteinExistence type="predicted"/>
<dbReference type="Proteomes" id="UP000564629">
    <property type="component" value="Unassembled WGS sequence"/>
</dbReference>
<dbReference type="AlphaFoldDB" id="A0A511FEW8"/>
<dbReference type="Proteomes" id="UP000321723">
    <property type="component" value="Unassembled WGS sequence"/>
</dbReference>
<reference evidence="2 4" key="2">
    <citation type="submission" date="2020-08" db="EMBL/GenBank/DDBJ databases">
        <title>Sequencing the genomes of 1000 actinobacteria strains.</title>
        <authorList>
            <person name="Klenk H.-P."/>
        </authorList>
    </citation>
    <scope>NUCLEOTIDE SEQUENCE [LARGE SCALE GENOMIC DNA]</scope>
    <source>
        <strain evidence="2 4">DSM 9581</strain>
    </source>
</reference>
<dbReference type="EMBL" id="BJVQ01000048">
    <property type="protein sequence ID" value="GEL47796.1"/>
    <property type="molecule type" value="Genomic_DNA"/>
</dbReference>
<accession>A0A511FEW8</accession>
<evidence type="ECO:0000313" key="4">
    <source>
        <dbReference type="Proteomes" id="UP000564629"/>
    </source>
</evidence>
<dbReference type="EMBL" id="JACHDN010000001">
    <property type="protein sequence ID" value="MBB5474739.1"/>
    <property type="molecule type" value="Genomic_DNA"/>
</dbReference>
<evidence type="ECO:0000313" key="3">
    <source>
        <dbReference type="Proteomes" id="UP000321723"/>
    </source>
</evidence>
<protein>
    <submittedName>
        <fullName evidence="1">Uncharacterized protein</fullName>
    </submittedName>
</protein>
<evidence type="ECO:0000313" key="1">
    <source>
        <dbReference type="EMBL" id="GEL47796.1"/>
    </source>
</evidence>
<gene>
    <name evidence="1" type="ORF">CHO01_29120</name>
    <name evidence="2" type="ORF">HNR08_003475</name>
</gene>
<dbReference type="OrthoDB" id="6180861at2"/>
<evidence type="ECO:0000313" key="2">
    <source>
        <dbReference type="EMBL" id="MBB5474739.1"/>
    </source>
</evidence>